<evidence type="ECO:0000256" key="1">
    <source>
        <dbReference type="SAM" id="MobiDB-lite"/>
    </source>
</evidence>
<dbReference type="AlphaFoldDB" id="A0A1H7U0J5"/>
<dbReference type="Proteomes" id="UP000199582">
    <property type="component" value="Unassembled WGS sequence"/>
</dbReference>
<feature type="compositionally biased region" description="Low complexity" evidence="1">
    <location>
        <begin position="293"/>
        <end position="303"/>
    </location>
</feature>
<dbReference type="RefSeq" id="WP_093038177.1">
    <property type="nucleotide sequence ID" value="NZ_FOAG01000009.1"/>
</dbReference>
<protein>
    <recommendedName>
        <fullName evidence="4">Dynamin family protein</fullName>
    </recommendedName>
</protein>
<dbReference type="InterPro" id="IPR027417">
    <property type="entry name" value="P-loop_NTPase"/>
</dbReference>
<organism evidence="2 3">
    <name type="scientific">Roseovarius azorensis</name>
    <dbReference type="NCBI Taxonomy" id="1287727"/>
    <lineage>
        <taxon>Bacteria</taxon>
        <taxon>Pseudomonadati</taxon>
        <taxon>Pseudomonadota</taxon>
        <taxon>Alphaproteobacteria</taxon>
        <taxon>Rhodobacterales</taxon>
        <taxon>Roseobacteraceae</taxon>
        <taxon>Roseovarius</taxon>
    </lineage>
</organism>
<accession>A0A1H7U0J5</accession>
<dbReference type="CDD" id="cd00882">
    <property type="entry name" value="Ras_like_GTPase"/>
    <property type="match status" value="1"/>
</dbReference>
<keyword evidence="3" id="KW-1185">Reference proteome</keyword>
<evidence type="ECO:0008006" key="4">
    <source>
        <dbReference type="Google" id="ProtNLM"/>
    </source>
</evidence>
<dbReference type="STRING" id="1287727.SAMN05443999_109116"/>
<sequence length="420" mass="45951">MMLPDLQDMTERLQLALNDDRLPHEFLKVGKQLLAHLTEPTQIAVLGLPGSGKTSLLNIILRETVMPDLQNVPIIELVHGKTARVTYEALTATATRRDGVATQADIPPRTFRVIQELPLPQLEDKSLIEINMPEDFGQRSDLLEWAAKKAHIAIWCSENFDDRECSIWSSVPDRLKDHSFLALTKADRLQMKGVLAEQVSRFQEHFADEFLCLFPVATKQASAACASGTVTSVGLWKASGGKALADGIDREIATARLADRDHADVLLTRIGFATRPQTAHPETRDTAKPQTVSAPERSQAAPAAQPPAPAASQMGRDEAIEMALSLLQNCANEMLADGTDQHTLPPERILDQCVQAAQALATLLMDTQPDDPEISALREDALESEQVIMLLQLERSQTAASDAITVLLQLKKEMSLLSAG</sequence>
<feature type="region of interest" description="Disordered" evidence="1">
    <location>
        <begin position="275"/>
        <end position="314"/>
    </location>
</feature>
<evidence type="ECO:0000313" key="3">
    <source>
        <dbReference type="Proteomes" id="UP000199582"/>
    </source>
</evidence>
<gene>
    <name evidence="2" type="ORF">SAMN05443999_109116</name>
</gene>
<reference evidence="2 3" key="1">
    <citation type="submission" date="2016-10" db="EMBL/GenBank/DDBJ databases">
        <authorList>
            <person name="de Groot N.N."/>
        </authorList>
    </citation>
    <scope>NUCLEOTIDE SEQUENCE [LARGE SCALE GENOMIC DNA]</scope>
    <source>
        <strain evidence="2 3">DSM 100674</strain>
    </source>
</reference>
<dbReference type="EMBL" id="FOAG01000009">
    <property type="protein sequence ID" value="SEL90324.1"/>
    <property type="molecule type" value="Genomic_DNA"/>
</dbReference>
<dbReference type="Gene3D" id="3.40.50.300">
    <property type="entry name" value="P-loop containing nucleotide triphosphate hydrolases"/>
    <property type="match status" value="1"/>
</dbReference>
<evidence type="ECO:0000313" key="2">
    <source>
        <dbReference type="EMBL" id="SEL90324.1"/>
    </source>
</evidence>
<dbReference type="SUPFAM" id="SSF52540">
    <property type="entry name" value="P-loop containing nucleoside triphosphate hydrolases"/>
    <property type="match status" value="1"/>
</dbReference>
<proteinExistence type="predicted"/>
<name>A0A1H7U0J5_9RHOB</name>